<name>A0A3D5Q8V5_FLESI</name>
<evidence type="ECO:0000313" key="2">
    <source>
        <dbReference type="Proteomes" id="UP000262325"/>
    </source>
</evidence>
<reference evidence="1 2" key="1">
    <citation type="journal article" date="2018" name="Nat. Biotechnol.">
        <title>A standardized bacterial taxonomy based on genome phylogeny substantially revises the tree of life.</title>
        <authorList>
            <person name="Parks D.H."/>
            <person name="Chuvochina M."/>
            <person name="Waite D.W."/>
            <person name="Rinke C."/>
            <person name="Skarshewski A."/>
            <person name="Chaumeil P.A."/>
            <person name="Hugenholtz P."/>
        </authorList>
    </citation>
    <scope>NUCLEOTIDE SEQUENCE [LARGE SCALE GENOMIC DNA]</scope>
    <source>
        <strain evidence="1">UBA8672</strain>
    </source>
</reference>
<accession>A0A3D5Q8V5</accession>
<proteinExistence type="predicted"/>
<organism evidence="1 2">
    <name type="scientific">Flexistipes sinusarabici</name>
    <dbReference type="NCBI Taxonomy" id="2352"/>
    <lineage>
        <taxon>Bacteria</taxon>
        <taxon>Pseudomonadati</taxon>
        <taxon>Deferribacterota</taxon>
        <taxon>Deferribacteres</taxon>
        <taxon>Deferribacterales</taxon>
        <taxon>Flexistipitaceae</taxon>
        <taxon>Flexistipes</taxon>
    </lineage>
</organism>
<dbReference type="Proteomes" id="UP000262325">
    <property type="component" value="Unassembled WGS sequence"/>
</dbReference>
<dbReference type="EMBL" id="DPPF01000003">
    <property type="protein sequence ID" value="HCW92080.1"/>
    <property type="molecule type" value="Genomic_DNA"/>
</dbReference>
<sequence>MLTVNFFKSFFDEEGYEAFLDSVDTEYKKANPNAYERWAEEVKKDFVFYRPCRYEDSDTVANLLIPYVGISEYAVTLYDYRGDAVGEPDQPLLRIKFDNAVKTAVDIPFAQVEWDEENLELLEILLEELHNQISPNKDDSVDDNVNVPVDEIE</sequence>
<evidence type="ECO:0000313" key="1">
    <source>
        <dbReference type="EMBL" id="HCW92080.1"/>
    </source>
</evidence>
<gene>
    <name evidence="1" type="ORF">DHM44_00185</name>
</gene>
<dbReference type="AlphaFoldDB" id="A0A3D5Q8V5"/>
<comment type="caution">
    <text evidence="1">The sequence shown here is derived from an EMBL/GenBank/DDBJ whole genome shotgun (WGS) entry which is preliminary data.</text>
</comment>
<protein>
    <submittedName>
        <fullName evidence="1">Uncharacterized protein</fullName>
    </submittedName>
</protein>